<reference evidence="1" key="1">
    <citation type="submission" date="2018-02" db="EMBL/GenBank/DDBJ databases">
        <title>Rhizophora mucronata_Transcriptome.</title>
        <authorList>
            <person name="Meera S.P."/>
            <person name="Sreeshan A."/>
            <person name="Augustine A."/>
        </authorList>
    </citation>
    <scope>NUCLEOTIDE SEQUENCE</scope>
    <source>
        <tissue evidence="1">Leaf</tissue>
    </source>
</reference>
<dbReference type="EMBL" id="GGEC01000692">
    <property type="protein sequence ID" value="MBW81175.1"/>
    <property type="molecule type" value="Transcribed_RNA"/>
</dbReference>
<protein>
    <submittedName>
        <fullName evidence="1">Uncharacterized protein</fullName>
    </submittedName>
</protein>
<dbReference type="AlphaFoldDB" id="A0A2P2IIX7"/>
<organism evidence="1">
    <name type="scientific">Rhizophora mucronata</name>
    <name type="common">Asiatic mangrove</name>
    <dbReference type="NCBI Taxonomy" id="61149"/>
    <lineage>
        <taxon>Eukaryota</taxon>
        <taxon>Viridiplantae</taxon>
        <taxon>Streptophyta</taxon>
        <taxon>Embryophyta</taxon>
        <taxon>Tracheophyta</taxon>
        <taxon>Spermatophyta</taxon>
        <taxon>Magnoliopsida</taxon>
        <taxon>eudicotyledons</taxon>
        <taxon>Gunneridae</taxon>
        <taxon>Pentapetalae</taxon>
        <taxon>rosids</taxon>
        <taxon>fabids</taxon>
        <taxon>Malpighiales</taxon>
        <taxon>Rhizophoraceae</taxon>
        <taxon>Rhizophora</taxon>
    </lineage>
</organism>
<sequence>MAWPLIEWPLPRAATVRLDDWQAALITLATSSAPAGLITARGLEEYKPPKSLLAKPVDR</sequence>
<proteinExistence type="predicted"/>
<evidence type="ECO:0000313" key="1">
    <source>
        <dbReference type="EMBL" id="MBW81175.1"/>
    </source>
</evidence>
<accession>A0A2P2IIX7</accession>
<name>A0A2P2IIX7_RHIMU</name>